<dbReference type="InterPro" id="IPR017871">
    <property type="entry name" value="ABC_transporter-like_CS"/>
</dbReference>
<comment type="similarity">
    <text evidence="1">Belongs to the ABC transporter superfamily.</text>
</comment>
<evidence type="ECO:0000259" key="5">
    <source>
        <dbReference type="PROSITE" id="PS50893"/>
    </source>
</evidence>
<evidence type="ECO:0000313" key="7">
    <source>
        <dbReference type="Proteomes" id="UP001286174"/>
    </source>
</evidence>
<keyword evidence="7" id="KW-1185">Reference proteome</keyword>
<dbReference type="PANTHER" id="PTHR43335">
    <property type="entry name" value="ABC TRANSPORTER, ATP-BINDING PROTEIN"/>
    <property type="match status" value="1"/>
</dbReference>
<dbReference type="GO" id="GO:0016887">
    <property type="term" value="F:ATP hydrolysis activity"/>
    <property type="evidence" value="ECO:0007669"/>
    <property type="project" value="InterPro"/>
</dbReference>
<dbReference type="Proteomes" id="UP001286174">
    <property type="component" value="Unassembled WGS sequence"/>
</dbReference>
<dbReference type="PROSITE" id="PS50893">
    <property type="entry name" value="ABC_TRANSPORTER_2"/>
    <property type="match status" value="1"/>
</dbReference>
<evidence type="ECO:0000256" key="3">
    <source>
        <dbReference type="ARBA" id="ARBA00022741"/>
    </source>
</evidence>
<organism evidence="6 7">
    <name type="scientific">Grylomicrobium aquisgranensis</name>
    <dbReference type="NCBI Taxonomy" id="2926318"/>
    <lineage>
        <taxon>Bacteria</taxon>
        <taxon>Bacillati</taxon>
        <taxon>Bacillota</taxon>
        <taxon>Erysipelotrichia</taxon>
        <taxon>Erysipelotrichales</taxon>
        <taxon>Erysipelotrichaceae</taxon>
        <taxon>Grylomicrobium</taxon>
    </lineage>
</organism>
<dbReference type="InterPro" id="IPR027417">
    <property type="entry name" value="P-loop_NTPase"/>
</dbReference>
<proteinExistence type="inferred from homology"/>
<dbReference type="AlphaFoldDB" id="A0AB35U461"/>
<dbReference type="EMBL" id="JALBUR010000005">
    <property type="protein sequence ID" value="MDX8419092.1"/>
    <property type="molecule type" value="Genomic_DNA"/>
</dbReference>
<keyword evidence="4 6" id="KW-0067">ATP-binding</keyword>
<evidence type="ECO:0000313" key="6">
    <source>
        <dbReference type="EMBL" id="MDX8419092.1"/>
    </source>
</evidence>
<keyword evidence="3" id="KW-0547">Nucleotide-binding</keyword>
<evidence type="ECO:0000256" key="2">
    <source>
        <dbReference type="ARBA" id="ARBA00022448"/>
    </source>
</evidence>
<dbReference type="Pfam" id="PF00005">
    <property type="entry name" value="ABC_tran"/>
    <property type="match status" value="1"/>
</dbReference>
<keyword evidence="2" id="KW-0813">Transport</keyword>
<dbReference type="Gene3D" id="3.40.50.300">
    <property type="entry name" value="P-loop containing nucleotide triphosphate hydrolases"/>
    <property type="match status" value="1"/>
</dbReference>
<dbReference type="GO" id="GO:0005524">
    <property type="term" value="F:ATP binding"/>
    <property type="evidence" value="ECO:0007669"/>
    <property type="project" value="UniProtKB-KW"/>
</dbReference>
<evidence type="ECO:0000256" key="4">
    <source>
        <dbReference type="ARBA" id="ARBA00022840"/>
    </source>
</evidence>
<dbReference type="PROSITE" id="PS00211">
    <property type="entry name" value="ABC_TRANSPORTER_1"/>
    <property type="match status" value="1"/>
</dbReference>
<name>A0AB35U461_9FIRM</name>
<dbReference type="CDD" id="cd03230">
    <property type="entry name" value="ABC_DR_subfamily_A"/>
    <property type="match status" value="1"/>
</dbReference>
<dbReference type="SMART" id="SM00382">
    <property type="entry name" value="AAA"/>
    <property type="match status" value="1"/>
</dbReference>
<protein>
    <submittedName>
        <fullName evidence="6">ABC transporter ATP-binding protein</fullName>
    </submittedName>
</protein>
<dbReference type="SUPFAM" id="SSF52540">
    <property type="entry name" value="P-loop containing nucleoside triphosphate hydrolases"/>
    <property type="match status" value="1"/>
</dbReference>
<accession>A0AB35U461</accession>
<comment type="caution">
    <text evidence="6">The sequence shown here is derived from an EMBL/GenBank/DDBJ whole genome shotgun (WGS) entry which is preliminary data.</text>
</comment>
<evidence type="ECO:0000256" key="1">
    <source>
        <dbReference type="ARBA" id="ARBA00005417"/>
    </source>
</evidence>
<reference evidence="6 7" key="1">
    <citation type="submission" date="2022-03" db="EMBL/GenBank/DDBJ databases">
        <title>Novel taxa within the pig intestine.</title>
        <authorList>
            <person name="Wylensek D."/>
            <person name="Bishof K."/>
            <person name="Afrizal A."/>
            <person name="Clavel T."/>
        </authorList>
    </citation>
    <scope>NUCLEOTIDE SEQUENCE [LARGE SCALE GENOMIC DNA]</scope>
    <source>
        <strain evidence="6 7">CLA-KB-P133</strain>
    </source>
</reference>
<dbReference type="InterPro" id="IPR003439">
    <property type="entry name" value="ABC_transporter-like_ATP-bd"/>
</dbReference>
<dbReference type="PANTHER" id="PTHR43335:SF4">
    <property type="entry name" value="ABC TRANSPORTER, ATP-BINDING PROTEIN"/>
    <property type="match status" value="1"/>
</dbReference>
<dbReference type="RefSeq" id="WP_370595621.1">
    <property type="nucleotide sequence ID" value="NZ_JALBUR010000005.1"/>
</dbReference>
<gene>
    <name evidence="6" type="ORF">MOZ60_03175</name>
</gene>
<sequence length="219" mass="24275">MTRINVVNYSKIIKGRVILEDVSLSLESGRIYGLKGVNGSGKTMLLRALCGLIYPTSGYVEVDGEKLRKNISFPRSVGALIESPAFLDNFTGYKNLEMIASLKEIASRQDIEEALAETGLDPHDARTYKKYSLGMKQKLGLACCFMEKPDIILLDEPFNALDEESVEKIKQIMIRHKERGALIVLACHDGQSLLSLSDEIYNVVEGRVTKADKDTSGQD</sequence>
<dbReference type="InterPro" id="IPR003593">
    <property type="entry name" value="AAA+_ATPase"/>
</dbReference>
<feature type="domain" description="ABC transporter" evidence="5">
    <location>
        <begin position="4"/>
        <end position="219"/>
    </location>
</feature>